<dbReference type="Proteomes" id="UP001595914">
    <property type="component" value="Unassembled WGS sequence"/>
</dbReference>
<name>A0ABV9FV27_9NOCA</name>
<accession>A0ABV9FV27</accession>
<proteinExistence type="predicted"/>
<evidence type="ECO:0000256" key="1">
    <source>
        <dbReference type="SAM" id="Phobius"/>
    </source>
</evidence>
<feature type="transmembrane region" description="Helical" evidence="1">
    <location>
        <begin position="45"/>
        <end position="65"/>
    </location>
</feature>
<keyword evidence="1" id="KW-0472">Membrane</keyword>
<organism evidence="2 3">
    <name type="scientific">Rhodococcus kronopolitis</name>
    <dbReference type="NCBI Taxonomy" id="1460226"/>
    <lineage>
        <taxon>Bacteria</taxon>
        <taxon>Bacillati</taxon>
        <taxon>Actinomycetota</taxon>
        <taxon>Actinomycetes</taxon>
        <taxon>Mycobacteriales</taxon>
        <taxon>Nocardiaceae</taxon>
        <taxon>Rhodococcus</taxon>
    </lineage>
</organism>
<gene>
    <name evidence="2" type="ORF">ACFO6S_12090</name>
</gene>
<keyword evidence="1" id="KW-1133">Transmembrane helix</keyword>
<evidence type="ECO:0000313" key="3">
    <source>
        <dbReference type="Proteomes" id="UP001595914"/>
    </source>
</evidence>
<keyword evidence="1" id="KW-0812">Transmembrane</keyword>
<protein>
    <submittedName>
        <fullName evidence="2">Uncharacterized protein</fullName>
    </submittedName>
</protein>
<feature type="transmembrane region" description="Helical" evidence="1">
    <location>
        <begin position="106"/>
        <end position="126"/>
    </location>
</feature>
<sequence>MKMLMTASAVSVLCFVSVWLYVMPQLASSGVIEPGPFFELMVVFPTLIGLMAAAVGAVAGVVVLLRGTARVWVPPLLMGLGQLTTLVLAVAIVVWALQFGSTGWELIALPASLMLGQVLVAVGLVTDVVRRRRGVRAQGALGG</sequence>
<comment type="caution">
    <text evidence="2">The sequence shown here is derived from an EMBL/GenBank/DDBJ whole genome shotgun (WGS) entry which is preliminary data.</text>
</comment>
<reference evidence="3" key="1">
    <citation type="journal article" date="2019" name="Int. J. Syst. Evol. Microbiol.">
        <title>The Global Catalogue of Microorganisms (GCM) 10K type strain sequencing project: providing services to taxonomists for standard genome sequencing and annotation.</title>
        <authorList>
            <consortium name="The Broad Institute Genomics Platform"/>
            <consortium name="The Broad Institute Genome Sequencing Center for Infectious Disease"/>
            <person name="Wu L."/>
            <person name="Ma J."/>
        </authorList>
    </citation>
    <scope>NUCLEOTIDE SEQUENCE [LARGE SCALE GENOMIC DNA]</scope>
    <source>
        <strain evidence="3">CCUG 54520</strain>
    </source>
</reference>
<feature type="transmembrane region" description="Helical" evidence="1">
    <location>
        <begin position="77"/>
        <end position="100"/>
    </location>
</feature>
<keyword evidence="3" id="KW-1185">Reference proteome</keyword>
<dbReference type="EMBL" id="JBHSFO010000005">
    <property type="protein sequence ID" value="MFC4604426.1"/>
    <property type="molecule type" value="Genomic_DNA"/>
</dbReference>
<dbReference type="RefSeq" id="WP_378417230.1">
    <property type="nucleotide sequence ID" value="NZ_JBHSFO010000005.1"/>
</dbReference>
<evidence type="ECO:0000313" key="2">
    <source>
        <dbReference type="EMBL" id="MFC4604426.1"/>
    </source>
</evidence>